<dbReference type="GO" id="GO:0009252">
    <property type="term" value="P:peptidoglycan biosynthetic process"/>
    <property type="evidence" value="ECO:0007669"/>
    <property type="project" value="UniProtKB-UniRule"/>
</dbReference>
<dbReference type="GO" id="GO:0005886">
    <property type="term" value="C:plasma membrane"/>
    <property type="evidence" value="ECO:0007669"/>
    <property type="project" value="UniProtKB-SubCell"/>
</dbReference>
<dbReference type="NCBIfam" id="TIGR00247">
    <property type="entry name" value="endolytic transglycosylase MltG"/>
    <property type="match status" value="1"/>
</dbReference>
<dbReference type="EC" id="4.2.2.29" evidence="7"/>
<evidence type="ECO:0000256" key="7">
    <source>
        <dbReference type="HAMAP-Rule" id="MF_02065"/>
    </source>
</evidence>
<keyword evidence="2 7" id="KW-0812">Transmembrane</keyword>
<feature type="region of interest" description="Disordered" evidence="8">
    <location>
        <begin position="1"/>
        <end position="38"/>
    </location>
</feature>
<evidence type="ECO:0000256" key="5">
    <source>
        <dbReference type="ARBA" id="ARBA00023239"/>
    </source>
</evidence>
<comment type="subcellular location">
    <subcellularLocation>
        <location evidence="7">Cell membrane</location>
        <topology evidence="7">Single-pass membrane protein</topology>
    </subcellularLocation>
</comment>
<keyword evidence="1 7" id="KW-1003">Cell membrane</keyword>
<evidence type="ECO:0000256" key="2">
    <source>
        <dbReference type="ARBA" id="ARBA00022692"/>
    </source>
</evidence>
<comment type="caution">
    <text evidence="9">The sequence shown here is derived from an EMBL/GenBank/DDBJ whole genome shotgun (WGS) entry which is preliminary data.</text>
</comment>
<evidence type="ECO:0000313" key="9">
    <source>
        <dbReference type="EMBL" id="ETJ04156.1"/>
    </source>
</evidence>
<dbReference type="HAMAP" id="MF_02065">
    <property type="entry name" value="MltG"/>
    <property type="match status" value="1"/>
</dbReference>
<dbReference type="GO" id="GO:0008932">
    <property type="term" value="F:lytic endotransglycosylase activity"/>
    <property type="evidence" value="ECO:0007669"/>
    <property type="project" value="UniProtKB-UniRule"/>
</dbReference>
<accession>W1VEL8</accession>
<keyword evidence="6 7" id="KW-0961">Cell wall biogenesis/degradation</keyword>
<dbReference type="AlphaFoldDB" id="W1VEL8"/>
<protein>
    <recommendedName>
        <fullName evidence="7">Endolytic murein transglycosylase</fullName>
        <ecNumber evidence="7">4.2.2.29</ecNumber>
    </recommendedName>
    <alternativeName>
        <fullName evidence="7">Peptidoglycan lytic transglycosylase</fullName>
    </alternativeName>
    <alternativeName>
        <fullName evidence="7">Peptidoglycan polymerization terminase</fullName>
    </alternativeName>
</protein>
<feature type="site" description="Important for catalytic activity" evidence="7">
    <location>
        <position position="269"/>
    </location>
</feature>
<evidence type="ECO:0000256" key="3">
    <source>
        <dbReference type="ARBA" id="ARBA00022989"/>
    </source>
</evidence>
<comment type="catalytic activity">
    <reaction evidence="7">
        <text>a peptidoglycan chain = a peptidoglycan chain with N-acetyl-1,6-anhydromuramyl-[peptide] at the reducing end + a peptidoglycan chain with N-acetylglucosamine at the non-reducing end.</text>
        <dbReference type="EC" id="4.2.2.29"/>
    </reaction>
</comment>
<dbReference type="GO" id="GO:0071555">
    <property type="term" value="P:cell wall organization"/>
    <property type="evidence" value="ECO:0007669"/>
    <property type="project" value="UniProtKB-KW"/>
</dbReference>
<dbReference type="PANTHER" id="PTHR30518">
    <property type="entry name" value="ENDOLYTIC MUREIN TRANSGLYCOSYLASE"/>
    <property type="match status" value="1"/>
</dbReference>
<name>W1VEL8_9ACTO</name>
<gene>
    <name evidence="7" type="primary">mltG</name>
    <name evidence="9" type="ORF">Q605_AUC00737G0002</name>
</gene>
<keyword evidence="3 7" id="KW-1133">Transmembrane helix</keyword>
<dbReference type="Gene3D" id="3.30.1490.480">
    <property type="entry name" value="Endolytic murein transglycosylase"/>
    <property type="match status" value="1"/>
</dbReference>
<evidence type="ECO:0000256" key="6">
    <source>
        <dbReference type="ARBA" id="ARBA00023316"/>
    </source>
</evidence>
<dbReference type="Proteomes" id="UP000018852">
    <property type="component" value="Unassembled WGS sequence"/>
</dbReference>
<keyword evidence="4 7" id="KW-0472">Membrane</keyword>
<dbReference type="InterPro" id="IPR003770">
    <property type="entry name" value="MLTG-like"/>
</dbReference>
<evidence type="ECO:0000313" key="10">
    <source>
        <dbReference type="Proteomes" id="UP000018852"/>
    </source>
</evidence>
<dbReference type="Pfam" id="PF02618">
    <property type="entry name" value="YceG"/>
    <property type="match status" value="1"/>
</dbReference>
<organism evidence="9 10">
    <name type="scientific">Actinomyces urogenitalis DORA_12</name>
    <dbReference type="NCBI Taxonomy" id="1403939"/>
    <lineage>
        <taxon>Bacteria</taxon>
        <taxon>Bacillati</taxon>
        <taxon>Actinomycetota</taxon>
        <taxon>Actinomycetes</taxon>
        <taxon>Actinomycetales</taxon>
        <taxon>Actinomycetaceae</taxon>
        <taxon>Actinomyces</taxon>
    </lineage>
</organism>
<reference evidence="9 10" key="1">
    <citation type="submission" date="2013-12" db="EMBL/GenBank/DDBJ databases">
        <title>A Varibaculum cambriense genome reconstructed from a premature infant gut community with otherwise low bacterial novelty that shifts toward anaerobic metabolism during the third week of life.</title>
        <authorList>
            <person name="Brown C.T."/>
            <person name="Sharon I."/>
            <person name="Thomas B.C."/>
            <person name="Castelle C.J."/>
            <person name="Morowitz M.J."/>
            <person name="Banfield J.F."/>
        </authorList>
    </citation>
    <scope>NUCLEOTIDE SEQUENCE [LARGE SCALE GENOMIC DNA]</scope>
    <source>
        <strain evidence="10">DORA_12</strain>
    </source>
</reference>
<sequence length="409" mass="42855">MSQDDFFATLGEGEGEGEAQPPAPRQTRSARRERSRQWLQQRRRRRRRALISTLVLVLVLAGVGFVAYQALDVVKGAVSGSGTVSDYTGAGTGEVVVTIPEGASGGEIGQILKDAGVVATVGAFTDAYAANSNASKIQAGTYTLRLQMSAANAVAALLDPASRSDHTLTIPEGYTMAQVKDRLVSVAGFTSEEVDAAFADASGIGLPEAAGGQVEGWLSPSTYDVPENATATDVVGAMVSLTLSRLESAGVAASDYETVLIKASIVEREVASASYYGQVARVIENRLADTDGETKGRLQMDSTVLYGLGRTGGIPTADEVADASNPYNTYQHEGLPPGPISNPGLEAIQGVINPPAGDWLYFVTVNLDTGETLFSATHEEQLKNTEQLTAWCQEHAETCSGQSTSSAGN</sequence>
<evidence type="ECO:0000256" key="4">
    <source>
        <dbReference type="ARBA" id="ARBA00023136"/>
    </source>
</evidence>
<comment type="similarity">
    <text evidence="7">Belongs to the transglycosylase MltG family.</text>
</comment>
<comment type="function">
    <text evidence="7">Functions as a peptidoglycan terminase that cleaves nascent peptidoglycan strands endolytically to terminate their elongation.</text>
</comment>
<dbReference type="PANTHER" id="PTHR30518:SF2">
    <property type="entry name" value="ENDOLYTIC MUREIN TRANSGLYCOSYLASE"/>
    <property type="match status" value="1"/>
</dbReference>
<keyword evidence="5 7" id="KW-0456">Lyase</keyword>
<dbReference type="CDD" id="cd08010">
    <property type="entry name" value="MltG_like"/>
    <property type="match status" value="1"/>
</dbReference>
<proteinExistence type="inferred from homology"/>
<dbReference type="PATRIC" id="fig|1403939.3.peg.933"/>
<evidence type="ECO:0000256" key="8">
    <source>
        <dbReference type="SAM" id="MobiDB-lite"/>
    </source>
</evidence>
<evidence type="ECO:0000256" key="1">
    <source>
        <dbReference type="ARBA" id="ARBA00022475"/>
    </source>
</evidence>
<feature type="transmembrane region" description="Helical" evidence="7">
    <location>
        <begin position="49"/>
        <end position="71"/>
    </location>
</feature>
<dbReference type="EMBL" id="AZLV01000737">
    <property type="protein sequence ID" value="ETJ04156.1"/>
    <property type="molecule type" value="Genomic_DNA"/>
</dbReference>